<organism evidence="9 10">
    <name type="scientific">Saguinus oedipus</name>
    <name type="common">Cotton-top tamarin</name>
    <name type="synonym">Oedipomidas oedipus</name>
    <dbReference type="NCBI Taxonomy" id="9490"/>
    <lineage>
        <taxon>Eukaryota</taxon>
        <taxon>Metazoa</taxon>
        <taxon>Chordata</taxon>
        <taxon>Craniata</taxon>
        <taxon>Vertebrata</taxon>
        <taxon>Euteleostomi</taxon>
        <taxon>Mammalia</taxon>
        <taxon>Eutheria</taxon>
        <taxon>Euarchontoglires</taxon>
        <taxon>Primates</taxon>
        <taxon>Haplorrhini</taxon>
        <taxon>Platyrrhini</taxon>
        <taxon>Cebidae</taxon>
        <taxon>Callitrichinae</taxon>
        <taxon>Saguinus</taxon>
    </lineage>
</organism>
<keyword evidence="2 6" id="KW-0812">Transmembrane</keyword>
<sequence>MAMAVLDFVLMLTHSFAIYHQSLFRIIKVFKSLRVLRAIQVLRRLSFLDSVQEVTGTLGQSLPSIAAILILMFTCLRILLLQGLGPVLFSVVLRALFLKSDPKRFQNIFTTIFTLFTLLTLDDWSLVYVDSRAQGAWYIIPILMIYIIIQYFIFLNLLIAVLVDNFQMALLKGPKKEKQEQKELHGAACLEKQPRSSLDRNASSRYLPDTGEPKEVLSEGTMLKRLIEKKFGTMTQKQQESLFLYLQLVASVEQHQQQFRSQAAIIDEIVDTTFEVNQAGTGRIRL</sequence>
<evidence type="ECO:0000256" key="5">
    <source>
        <dbReference type="SAM" id="MobiDB-lite"/>
    </source>
</evidence>
<feature type="domain" description="Ion transport" evidence="8">
    <location>
        <begin position="5"/>
        <end position="168"/>
    </location>
</feature>
<dbReference type="Pfam" id="PF00520">
    <property type="entry name" value="Ion_trans"/>
    <property type="match status" value="1"/>
</dbReference>
<evidence type="ECO:0000256" key="4">
    <source>
        <dbReference type="ARBA" id="ARBA00023136"/>
    </source>
</evidence>
<evidence type="ECO:0000256" key="1">
    <source>
        <dbReference type="ARBA" id="ARBA00004141"/>
    </source>
</evidence>
<evidence type="ECO:0000256" key="2">
    <source>
        <dbReference type="ARBA" id="ARBA00022692"/>
    </source>
</evidence>
<keyword evidence="10" id="KW-1185">Reference proteome</keyword>
<evidence type="ECO:0000259" key="8">
    <source>
        <dbReference type="Pfam" id="PF00520"/>
    </source>
</evidence>
<name>A0ABQ9USS9_SAGOE</name>
<gene>
    <name evidence="9" type="primary">CATSPER1</name>
    <name evidence="9" type="ORF">P7K49_021469</name>
</gene>
<protein>
    <submittedName>
        <fullName evidence="9">Cation channel sperm-associated protein 1</fullName>
    </submittedName>
</protein>
<dbReference type="SUPFAM" id="SSF81324">
    <property type="entry name" value="Voltage-gated potassium channels"/>
    <property type="match status" value="1"/>
</dbReference>
<comment type="subcellular location">
    <subcellularLocation>
        <location evidence="1">Membrane</location>
        <topology evidence="1">Multi-pass membrane protein</topology>
    </subcellularLocation>
</comment>
<feature type="region of interest" description="Disordered" evidence="5">
    <location>
        <begin position="193"/>
        <end position="214"/>
    </location>
</feature>
<accession>A0ABQ9USS9</accession>
<feature type="transmembrane region" description="Helical" evidence="6">
    <location>
        <begin position="108"/>
        <end position="129"/>
    </location>
</feature>
<proteinExistence type="predicted"/>
<comment type="caution">
    <text evidence="9">The sequence shown here is derived from an EMBL/GenBank/DDBJ whole genome shotgun (WGS) entry which is preliminary data.</text>
</comment>
<evidence type="ECO:0000256" key="7">
    <source>
        <dbReference type="SAM" id="SignalP"/>
    </source>
</evidence>
<evidence type="ECO:0000313" key="9">
    <source>
        <dbReference type="EMBL" id="KAK2100121.1"/>
    </source>
</evidence>
<keyword evidence="4 6" id="KW-0472">Membrane</keyword>
<dbReference type="PANTHER" id="PTHR47193:SF1">
    <property type="entry name" value="CATION CHANNEL SPERM-ASSOCIATED PROTEIN 1"/>
    <property type="match status" value="1"/>
</dbReference>
<dbReference type="InterPro" id="IPR005821">
    <property type="entry name" value="Ion_trans_dom"/>
</dbReference>
<reference evidence="9 10" key="1">
    <citation type="submission" date="2023-05" db="EMBL/GenBank/DDBJ databases">
        <title>B98-5 Cell Line De Novo Hybrid Assembly: An Optical Mapping Approach.</title>
        <authorList>
            <person name="Kananen K."/>
            <person name="Auerbach J.A."/>
            <person name="Kautto E."/>
            <person name="Blachly J.S."/>
        </authorList>
    </citation>
    <scope>NUCLEOTIDE SEQUENCE [LARGE SCALE GENOMIC DNA]</scope>
    <source>
        <strain evidence="9">B95-8</strain>
        <tissue evidence="9">Cell line</tissue>
    </source>
</reference>
<feature type="transmembrane region" description="Helical" evidence="6">
    <location>
        <begin position="135"/>
        <end position="163"/>
    </location>
</feature>
<dbReference type="InterPro" id="IPR028746">
    <property type="entry name" value="CatSper1"/>
</dbReference>
<evidence type="ECO:0000313" key="10">
    <source>
        <dbReference type="Proteomes" id="UP001266305"/>
    </source>
</evidence>
<evidence type="ECO:0000256" key="6">
    <source>
        <dbReference type="SAM" id="Phobius"/>
    </source>
</evidence>
<feature type="chain" id="PRO_5045561882" evidence="7">
    <location>
        <begin position="18"/>
        <end position="286"/>
    </location>
</feature>
<dbReference type="PANTHER" id="PTHR47193">
    <property type="entry name" value="CATION CHANNEL SPERM-ASSOCIATED PROTEIN 1"/>
    <property type="match status" value="1"/>
</dbReference>
<keyword evidence="3 6" id="KW-1133">Transmembrane helix</keyword>
<evidence type="ECO:0000256" key="3">
    <source>
        <dbReference type="ARBA" id="ARBA00022989"/>
    </source>
</evidence>
<dbReference type="Proteomes" id="UP001266305">
    <property type="component" value="Unassembled WGS sequence"/>
</dbReference>
<feature type="transmembrane region" description="Helical" evidence="6">
    <location>
        <begin position="65"/>
        <end position="96"/>
    </location>
</feature>
<dbReference type="Gene3D" id="1.10.287.70">
    <property type="match status" value="1"/>
</dbReference>
<dbReference type="EMBL" id="JASSZA010000010">
    <property type="protein sequence ID" value="KAK2100121.1"/>
    <property type="molecule type" value="Genomic_DNA"/>
</dbReference>
<feature type="signal peptide" evidence="7">
    <location>
        <begin position="1"/>
        <end position="17"/>
    </location>
</feature>
<keyword evidence="7" id="KW-0732">Signal</keyword>